<dbReference type="InterPro" id="IPR018062">
    <property type="entry name" value="HTH_AraC-typ_CS"/>
</dbReference>
<dbReference type="KEGG" id="paun:MJA45_18255"/>
<keyword evidence="4" id="KW-0472">Membrane</keyword>
<dbReference type="EMBL" id="CP130318">
    <property type="protein sequence ID" value="WNQ09568.1"/>
    <property type="molecule type" value="Genomic_DNA"/>
</dbReference>
<dbReference type="PROSITE" id="PS00041">
    <property type="entry name" value="HTH_ARAC_FAMILY_1"/>
    <property type="match status" value="1"/>
</dbReference>
<protein>
    <submittedName>
        <fullName evidence="6">AraC family transcriptional regulator</fullName>
    </submittedName>
</protein>
<dbReference type="AlphaFoldDB" id="A0AA96RDW8"/>
<keyword evidence="1" id="KW-0805">Transcription regulation</keyword>
<organism evidence="6 7">
    <name type="scientific">Paenibacillus aurantius</name>
    <dbReference type="NCBI Taxonomy" id="2918900"/>
    <lineage>
        <taxon>Bacteria</taxon>
        <taxon>Bacillati</taxon>
        <taxon>Bacillota</taxon>
        <taxon>Bacilli</taxon>
        <taxon>Bacillales</taxon>
        <taxon>Paenibacillaceae</taxon>
        <taxon>Paenibacillus</taxon>
    </lineage>
</organism>
<evidence type="ECO:0000259" key="5">
    <source>
        <dbReference type="PROSITE" id="PS01124"/>
    </source>
</evidence>
<keyword evidence="2" id="KW-0238">DNA-binding</keyword>
<dbReference type="SMART" id="SM00342">
    <property type="entry name" value="HTH_ARAC"/>
    <property type="match status" value="1"/>
</dbReference>
<feature type="transmembrane region" description="Helical" evidence="4">
    <location>
        <begin position="292"/>
        <end position="313"/>
    </location>
</feature>
<accession>A0AA96RDW8</accession>
<feature type="transmembrane region" description="Helical" evidence="4">
    <location>
        <begin position="6"/>
        <end position="28"/>
    </location>
</feature>
<keyword evidence="4" id="KW-1133">Transmembrane helix</keyword>
<dbReference type="InterPro" id="IPR018060">
    <property type="entry name" value="HTH_AraC"/>
</dbReference>
<evidence type="ECO:0000256" key="3">
    <source>
        <dbReference type="ARBA" id="ARBA00023163"/>
    </source>
</evidence>
<gene>
    <name evidence="6" type="ORF">MJA45_18255</name>
</gene>
<dbReference type="PANTHER" id="PTHR43280:SF28">
    <property type="entry name" value="HTH-TYPE TRANSCRIPTIONAL ACTIVATOR RHAS"/>
    <property type="match status" value="1"/>
</dbReference>
<name>A0AA96RDW8_9BACL</name>
<evidence type="ECO:0000313" key="6">
    <source>
        <dbReference type="EMBL" id="WNQ09568.1"/>
    </source>
</evidence>
<evidence type="ECO:0000256" key="2">
    <source>
        <dbReference type="ARBA" id="ARBA00023125"/>
    </source>
</evidence>
<dbReference type="SUPFAM" id="SSF46689">
    <property type="entry name" value="Homeodomain-like"/>
    <property type="match status" value="2"/>
</dbReference>
<dbReference type="InterPro" id="IPR009057">
    <property type="entry name" value="Homeodomain-like_sf"/>
</dbReference>
<evidence type="ECO:0000256" key="1">
    <source>
        <dbReference type="ARBA" id="ARBA00023015"/>
    </source>
</evidence>
<sequence length="753" mass="87289">MLWFRKTLLFFFLTVCIPMLTISSIYLFTFSQELQSRYSSSLSMETDRLTDQLDALMKPIERLSWQLTFSSSLDNLLLRTDKANMYDYLKLQTAMRDQASIGGFIQSLYVYFGVSGKVITTDEGLYALQDFFDRSIIQQNQPSGSYQIRNLAFDNFGNRTKEESSVITFQQELPLAGQVKLGRMIINIDLNRFEKALRSVNKSDSGSYFLIDTNTGRVFLKEGDFSGEHGDWHLTNWKRYHKMSDFVTLNGERHFTAYRSINDSWLLVKTLPDLSYRSEFAAKRKSLMLTDLILLLIGFGFAFLFSFIVYSPWRRIFKQYGSHFMPSSPSRIYDESALFGEGVRRLLTENSRIYTTMEQMSPLLRRKLVYDLLNGYAGSDSSIPQMLKTHGIEFPEERYMIGVASYEPGDLKPNEEPESLNLLLFSIIETAFAGLYYTIGTWVEDGRYAFILNVGTETDEKDLNGRLRAECQRINIMLEEQMGITVRFAFSRLLDKVSGISQSYTATRRLLNYRALYYKAEVLFDSEVEASRKHPVFPVSLQHLLVRHVLKGDRSGAEETLELFFTQYIDNGKFPPAKMQETMMVLMGALMNELLKEGYDLEDMEDLPFLFWQDCSDRQELKNFLHARIGRLIDRMNPQEPPKSGNDYVVRTIAIIEQRYMDNLTIADLAGELGLTPNYISRLFKQETGVPPLDYLTRYRINKAKELMLFSKHLTLKEISQQVGYPDVHSFIRFFKKYESVTPGTFRKLEMKP</sequence>
<evidence type="ECO:0000256" key="4">
    <source>
        <dbReference type="SAM" id="Phobius"/>
    </source>
</evidence>
<keyword evidence="7" id="KW-1185">Reference proteome</keyword>
<feature type="domain" description="HTH araC/xylS-type" evidence="5">
    <location>
        <begin position="650"/>
        <end position="749"/>
    </location>
</feature>
<evidence type="ECO:0000313" key="7">
    <source>
        <dbReference type="Proteomes" id="UP001305702"/>
    </source>
</evidence>
<dbReference type="RefSeq" id="WP_315603340.1">
    <property type="nucleotide sequence ID" value="NZ_CP130318.1"/>
</dbReference>
<dbReference type="Pfam" id="PF12833">
    <property type="entry name" value="HTH_18"/>
    <property type="match status" value="1"/>
</dbReference>
<keyword evidence="4" id="KW-0812">Transmembrane</keyword>
<dbReference type="GO" id="GO:0003700">
    <property type="term" value="F:DNA-binding transcription factor activity"/>
    <property type="evidence" value="ECO:0007669"/>
    <property type="project" value="InterPro"/>
</dbReference>
<dbReference type="Proteomes" id="UP001305702">
    <property type="component" value="Chromosome"/>
</dbReference>
<reference evidence="6 7" key="1">
    <citation type="submission" date="2022-02" db="EMBL/GenBank/DDBJ databases">
        <title>Paenibacillus sp. MBLB1776 Whole Genome Shotgun Sequencing.</title>
        <authorList>
            <person name="Hwang C.Y."/>
            <person name="Cho E.-S."/>
            <person name="Seo M.-J."/>
        </authorList>
    </citation>
    <scope>NUCLEOTIDE SEQUENCE [LARGE SCALE GENOMIC DNA]</scope>
    <source>
        <strain evidence="6 7">MBLB1776</strain>
    </source>
</reference>
<dbReference type="PROSITE" id="PS01124">
    <property type="entry name" value="HTH_ARAC_FAMILY_2"/>
    <property type="match status" value="1"/>
</dbReference>
<keyword evidence="3" id="KW-0804">Transcription</keyword>
<proteinExistence type="predicted"/>
<dbReference type="PANTHER" id="PTHR43280">
    <property type="entry name" value="ARAC-FAMILY TRANSCRIPTIONAL REGULATOR"/>
    <property type="match status" value="1"/>
</dbReference>
<dbReference type="GO" id="GO:0043565">
    <property type="term" value="F:sequence-specific DNA binding"/>
    <property type="evidence" value="ECO:0007669"/>
    <property type="project" value="InterPro"/>
</dbReference>
<dbReference type="Gene3D" id="1.10.10.60">
    <property type="entry name" value="Homeodomain-like"/>
    <property type="match status" value="2"/>
</dbReference>